<evidence type="ECO:0000256" key="1">
    <source>
        <dbReference type="ARBA" id="ARBA00006242"/>
    </source>
</evidence>
<dbReference type="Gene3D" id="3.40.50.10490">
    <property type="entry name" value="Glucose-6-phosphate isomerase like protein, domain 1"/>
    <property type="match status" value="1"/>
</dbReference>
<gene>
    <name evidence="5 8" type="primary">rpsB</name>
    <name evidence="8" type="ORF">BWX89_01330</name>
</gene>
<comment type="caution">
    <text evidence="8">The sequence shown here is derived from an EMBL/GenBank/DDBJ whole genome shotgun (WGS) entry which is preliminary data.</text>
</comment>
<dbReference type="PANTHER" id="PTHR12534">
    <property type="entry name" value="30S RIBOSOMAL PROTEIN S2 PROKARYOTIC AND ORGANELLAR"/>
    <property type="match status" value="1"/>
</dbReference>
<dbReference type="GO" id="GO:0006412">
    <property type="term" value="P:translation"/>
    <property type="evidence" value="ECO:0007669"/>
    <property type="project" value="UniProtKB-UniRule"/>
</dbReference>
<dbReference type="Pfam" id="PF00318">
    <property type="entry name" value="Ribosomal_S2"/>
    <property type="match status" value="1"/>
</dbReference>
<feature type="region of interest" description="Disordered" evidence="7">
    <location>
        <begin position="228"/>
        <end position="256"/>
    </location>
</feature>
<evidence type="ECO:0000256" key="6">
    <source>
        <dbReference type="RuleBase" id="RU003631"/>
    </source>
</evidence>
<dbReference type="HAMAP" id="MF_00291_B">
    <property type="entry name" value="Ribosomal_uS2_B"/>
    <property type="match status" value="1"/>
</dbReference>
<feature type="compositionally biased region" description="Basic and acidic residues" evidence="7">
    <location>
        <begin position="228"/>
        <end position="247"/>
    </location>
</feature>
<dbReference type="InterPro" id="IPR001865">
    <property type="entry name" value="Ribosomal_uS2"/>
</dbReference>
<dbReference type="SUPFAM" id="SSF52313">
    <property type="entry name" value="Ribosomal protein S2"/>
    <property type="match status" value="1"/>
</dbReference>
<keyword evidence="3 5" id="KW-0687">Ribonucleoprotein</keyword>
<evidence type="ECO:0000256" key="5">
    <source>
        <dbReference type="HAMAP-Rule" id="MF_00291"/>
    </source>
</evidence>
<evidence type="ECO:0000256" key="3">
    <source>
        <dbReference type="ARBA" id="ARBA00023274"/>
    </source>
</evidence>
<protein>
    <recommendedName>
        <fullName evidence="4 5">Small ribosomal subunit protein uS2</fullName>
    </recommendedName>
</protein>
<organism evidence="8">
    <name type="scientific">candidate division TA06 bacterium ADurb.Bin131</name>
    <dbReference type="NCBI Taxonomy" id="1852827"/>
    <lineage>
        <taxon>Bacteria</taxon>
        <taxon>Bacteria division TA06</taxon>
    </lineage>
</organism>
<proteinExistence type="inferred from homology"/>
<reference evidence="8" key="1">
    <citation type="submission" date="2017-02" db="EMBL/GenBank/DDBJ databases">
        <title>Delving into the versatile metabolic prowess of the omnipresent phylum Bacteroidetes.</title>
        <authorList>
            <person name="Nobu M.K."/>
            <person name="Mei R."/>
            <person name="Narihiro T."/>
            <person name="Kuroda K."/>
            <person name="Liu W.-T."/>
        </authorList>
    </citation>
    <scope>NUCLEOTIDE SEQUENCE</scope>
    <source>
        <strain evidence="8">ADurb.Bin131</strain>
    </source>
</reference>
<dbReference type="PROSITE" id="PS00963">
    <property type="entry name" value="RIBOSOMAL_S2_2"/>
    <property type="match status" value="1"/>
</dbReference>
<dbReference type="CDD" id="cd01425">
    <property type="entry name" value="RPS2"/>
    <property type="match status" value="1"/>
</dbReference>
<accession>A0A1V6C6E8</accession>
<evidence type="ECO:0000256" key="2">
    <source>
        <dbReference type="ARBA" id="ARBA00022980"/>
    </source>
</evidence>
<dbReference type="GO" id="GO:0022627">
    <property type="term" value="C:cytosolic small ribosomal subunit"/>
    <property type="evidence" value="ECO:0007669"/>
    <property type="project" value="TreeGrafter"/>
</dbReference>
<dbReference type="Gene3D" id="1.10.287.610">
    <property type="entry name" value="Helix hairpin bin"/>
    <property type="match status" value="1"/>
</dbReference>
<evidence type="ECO:0000256" key="4">
    <source>
        <dbReference type="ARBA" id="ARBA00035256"/>
    </source>
</evidence>
<evidence type="ECO:0000256" key="7">
    <source>
        <dbReference type="SAM" id="MobiDB-lite"/>
    </source>
</evidence>
<dbReference type="Proteomes" id="UP000485562">
    <property type="component" value="Unassembled WGS sequence"/>
</dbReference>
<comment type="similarity">
    <text evidence="1 5 6">Belongs to the universal ribosomal protein uS2 family.</text>
</comment>
<dbReference type="InterPro" id="IPR005706">
    <property type="entry name" value="Ribosomal_uS2_bac/mit/plastid"/>
</dbReference>
<sequence length="256" mass="29255">MEVTVKELLEVGAYFGHPSRQFDPRIRPYLYGKRQGIYIIDISKTCEKIYQAAEVLQKFARENNPILFVGTKKQARDVIKQAAEKTGQPYVNYRWIGGTLTNFDAIRKRIERLEKIEELEKSGRIKYYTKKEASLIQKEKEDLLKKFEGIRHLDRMPGILFIVDIKKEINAVNEAKKAGIPIVGIVDTNGNPELVEYPIPANDDGFKSIQLIVEKLAEAISEARTEKEIVEEKENGINEDEIQKEGDNNVTDSGNN</sequence>
<dbReference type="GO" id="GO:0003735">
    <property type="term" value="F:structural constituent of ribosome"/>
    <property type="evidence" value="ECO:0007669"/>
    <property type="project" value="InterPro"/>
</dbReference>
<keyword evidence="2 5" id="KW-0689">Ribosomal protein</keyword>
<dbReference type="AlphaFoldDB" id="A0A1V6C6E8"/>
<evidence type="ECO:0000313" key="8">
    <source>
        <dbReference type="EMBL" id="OQB72415.1"/>
    </source>
</evidence>
<dbReference type="NCBIfam" id="TIGR01011">
    <property type="entry name" value="rpsB_bact"/>
    <property type="match status" value="1"/>
</dbReference>
<dbReference type="InterPro" id="IPR018130">
    <property type="entry name" value="Ribosomal_uS2_CS"/>
</dbReference>
<dbReference type="PANTHER" id="PTHR12534:SF0">
    <property type="entry name" value="SMALL RIBOSOMAL SUBUNIT PROTEIN US2M"/>
    <property type="match status" value="1"/>
</dbReference>
<dbReference type="PRINTS" id="PR00395">
    <property type="entry name" value="RIBOSOMALS2"/>
</dbReference>
<name>A0A1V6C6E8_UNCT6</name>
<dbReference type="InterPro" id="IPR023591">
    <property type="entry name" value="Ribosomal_uS2_flav_dom_sf"/>
</dbReference>
<dbReference type="EMBL" id="MWDQ01000129">
    <property type="protein sequence ID" value="OQB72415.1"/>
    <property type="molecule type" value="Genomic_DNA"/>
</dbReference>